<evidence type="ECO:0000256" key="2">
    <source>
        <dbReference type="SAM" id="MobiDB-lite"/>
    </source>
</evidence>
<sequence>MNVNLAKQGRSRDCIGKEGISIFYLLYEEPTPPLQPEDERSCSHDDSAMKMETKRDHDSSTTFVVSTLQAELEAQNRIEKLEKERRARDELAKEIEERKFEAQKRESMKTIKEVDEEREMLHEADAWREERVLMKLDDAKLFFENKCSQLKKLTT</sequence>
<reference evidence="3 4" key="1">
    <citation type="submission" date="2024-01" db="EMBL/GenBank/DDBJ databases">
        <title>Genome assemblies of Stephania.</title>
        <authorList>
            <person name="Yang L."/>
        </authorList>
    </citation>
    <scope>NUCLEOTIDE SEQUENCE [LARGE SCALE GENOMIC DNA]</scope>
    <source>
        <strain evidence="3">QJT</strain>
        <tissue evidence="3">Leaf</tissue>
    </source>
</reference>
<keyword evidence="1" id="KW-0175">Coiled coil</keyword>
<protein>
    <submittedName>
        <fullName evidence="3">Uncharacterized protein</fullName>
    </submittedName>
</protein>
<name>A0AAP0K334_9MAGN</name>
<comment type="caution">
    <text evidence="3">The sequence shown here is derived from an EMBL/GenBank/DDBJ whole genome shotgun (WGS) entry which is preliminary data.</text>
</comment>
<evidence type="ECO:0000313" key="4">
    <source>
        <dbReference type="Proteomes" id="UP001417504"/>
    </source>
</evidence>
<organism evidence="3 4">
    <name type="scientific">Stephania japonica</name>
    <dbReference type="NCBI Taxonomy" id="461633"/>
    <lineage>
        <taxon>Eukaryota</taxon>
        <taxon>Viridiplantae</taxon>
        <taxon>Streptophyta</taxon>
        <taxon>Embryophyta</taxon>
        <taxon>Tracheophyta</taxon>
        <taxon>Spermatophyta</taxon>
        <taxon>Magnoliopsida</taxon>
        <taxon>Ranunculales</taxon>
        <taxon>Menispermaceae</taxon>
        <taxon>Menispermoideae</taxon>
        <taxon>Cissampelideae</taxon>
        <taxon>Stephania</taxon>
    </lineage>
</organism>
<accession>A0AAP0K334</accession>
<dbReference type="EMBL" id="JBBNAE010000002">
    <property type="protein sequence ID" value="KAK9144988.1"/>
    <property type="molecule type" value="Genomic_DNA"/>
</dbReference>
<dbReference type="PANTHER" id="PTHR31071:SF2">
    <property type="entry name" value="ACTIN CYTOSKELETON-REGULATORY COMPLEX PAN-LIKE PROTEIN"/>
    <property type="match status" value="1"/>
</dbReference>
<gene>
    <name evidence="3" type="ORF">Sjap_004891</name>
</gene>
<dbReference type="AlphaFoldDB" id="A0AAP0K334"/>
<proteinExistence type="predicted"/>
<evidence type="ECO:0000313" key="3">
    <source>
        <dbReference type="EMBL" id="KAK9144988.1"/>
    </source>
</evidence>
<feature type="coiled-coil region" evidence="1">
    <location>
        <begin position="64"/>
        <end position="101"/>
    </location>
</feature>
<feature type="region of interest" description="Disordered" evidence="2">
    <location>
        <begin position="31"/>
        <end position="61"/>
    </location>
</feature>
<evidence type="ECO:0000256" key="1">
    <source>
        <dbReference type="SAM" id="Coils"/>
    </source>
</evidence>
<feature type="compositionally biased region" description="Basic and acidic residues" evidence="2">
    <location>
        <begin position="37"/>
        <end position="59"/>
    </location>
</feature>
<dbReference type="InterPro" id="IPR043424">
    <property type="entry name" value="BLT-like"/>
</dbReference>
<dbReference type="PANTHER" id="PTHR31071">
    <property type="entry name" value="GB|AAF24581.1"/>
    <property type="match status" value="1"/>
</dbReference>
<keyword evidence="4" id="KW-1185">Reference proteome</keyword>
<dbReference type="Proteomes" id="UP001417504">
    <property type="component" value="Unassembled WGS sequence"/>
</dbReference>